<name>A0A4R1R8E8_HYDET</name>
<accession>A0A4R1R8E8</accession>
<reference evidence="1 2" key="1">
    <citation type="submission" date="2019-03" db="EMBL/GenBank/DDBJ databases">
        <title>Genomic Encyclopedia of Type Strains, Phase IV (KMG-IV): sequencing the most valuable type-strain genomes for metagenomic binning, comparative biology and taxonomic classification.</title>
        <authorList>
            <person name="Goeker M."/>
        </authorList>
    </citation>
    <scope>NUCLEOTIDE SEQUENCE [LARGE SCALE GENOMIC DNA]</scope>
    <source>
        <strain evidence="1 2">LX-B</strain>
    </source>
</reference>
<dbReference type="RefSeq" id="WP_132016041.1">
    <property type="nucleotide sequence ID" value="NZ_SLUN01000030.1"/>
</dbReference>
<evidence type="ECO:0000313" key="1">
    <source>
        <dbReference type="EMBL" id="TCL61916.1"/>
    </source>
</evidence>
<protein>
    <submittedName>
        <fullName evidence="1">Uncharacterized protein</fullName>
    </submittedName>
</protein>
<keyword evidence="2" id="KW-1185">Reference proteome</keyword>
<proteinExistence type="predicted"/>
<dbReference type="Proteomes" id="UP000295008">
    <property type="component" value="Unassembled WGS sequence"/>
</dbReference>
<comment type="caution">
    <text evidence="1">The sequence shown here is derived from an EMBL/GenBank/DDBJ whole genome shotgun (WGS) entry which is preliminary data.</text>
</comment>
<organism evidence="1 2">
    <name type="scientific">Hydrogenispora ethanolica</name>
    <dbReference type="NCBI Taxonomy" id="1082276"/>
    <lineage>
        <taxon>Bacteria</taxon>
        <taxon>Bacillati</taxon>
        <taxon>Bacillota</taxon>
        <taxon>Hydrogenispora</taxon>
    </lineage>
</organism>
<dbReference type="AlphaFoldDB" id="A0A4R1R8E8"/>
<dbReference type="EMBL" id="SLUN01000030">
    <property type="protein sequence ID" value="TCL61916.1"/>
    <property type="molecule type" value="Genomic_DNA"/>
</dbReference>
<evidence type="ECO:0000313" key="2">
    <source>
        <dbReference type="Proteomes" id="UP000295008"/>
    </source>
</evidence>
<gene>
    <name evidence="1" type="ORF">EDC14_103018</name>
</gene>
<sequence>MTTITKEEKKAEFDRAISVIAKVVSEMKQGDNKVIECPICGGELVVYRPYRKKLAAKCHTDYCIKIVS</sequence>